<proteinExistence type="predicted"/>
<gene>
    <name evidence="2" type="ORF">O9K51_10612</name>
</gene>
<feature type="transmembrane region" description="Helical" evidence="1">
    <location>
        <begin position="286"/>
        <end position="304"/>
    </location>
</feature>
<name>A0AB34FES7_9HYPO</name>
<dbReference type="EMBL" id="JAQHRD010000016">
    <property type="protein sequence ID" value="KAJ6436845.1"/>
    <property type="molecule type" value="Genomic_DNA"/>
</dbReference>
<keyword evidence="1" id="KW-0812">Transmembrane</keyword>
<sequence>MVDGSYQVFTEIRPVGYFNGELRGLRISKNGGAIINFTNQTRNDAENTSPRMEGIYESIFQEVDLESGELLFEWRSFSGSNTNATSLVIIDDGSATATVSTGNGFEVRVLKLELDLQRMIVSLARAHDLLSYDGIPSFREVSESDVLCEVHFSPSRVPSLTQVPGMAALAQGQNYRISKFHWVGQPKSLPEIAVDTEERAVYVSWNGATAIDAWVLQSKRKGDSDAWFDHVWVPKVQFETRIPIPRHSEEILRVVALDRQWKVAAYSRTASKHIRTTLQSHKTGQHLYWIMTGISVIFLGVYMYRRVHRGRDMGDLGEREPPEKRIVNV</sequence>
<dbReference type="AlphaFoldDB" id="A0AB34FES7"/>
<dbReference type="PANTHER" id="PTHR35340:SF5">
    <property type="entry name" value="ASST-DOMAIN-CONTAINING PROTEIN"/>
    <property type="match status" value="1"/>
</dbReference>
<evidence type="ECO:0000313" key="3">
    <source>
        <dbReference type="Proteomes" id="UP001163105"/>
    </source>
</evidence>
<dbReference type="PANTHER" id="PTHR35340">
    <property type="entry name" value="PQQ ENZYME REPEAT PROTEIN-RELATED"/>
    <property type="match status" value="1"/>
</dbReference>
<reference evidence="2" key="1">
    <citation type="submission" date="2023-01" db="EMBL/GenBank/DDBJ databases">
        <title>The growth and conidiation of Purpureocillium lavendulum are regulated by nitrogen source and histone H3K14 acetylation.</title>
        <authorList>
            <person name="Tang P."/>
            <person name="Han J."/>
            <person name="Zhang C."/>
            <person name="Tang P."/>
            <person name="Qi F."/>
            <person name="Zhang K."/>
            <person name="Liang L."/>
        </authorList>
    </citation>
    <scope>NUCLEOTIDE SEQUENCE</scope>
    <source>
        <strain evidence="2">YMF1.00683</strain>
    </source>
</reference>
<accession>A0AB34FES7</accession>
<keyword evidence="1" id="KW-0472">Membrane</keyword>
<keyword evidence="1" id="KW-1133">Transmembrane helix</keyword>
<protein>
    <submittedName>
        <fullName evidence="2">Uncharacterized protein</fullName>
    </submittedName>
</protein>
<dbReference type="Proteomes" id="UP001163105">
    <property type="component" value="Unassembled WGS sequence"/>
</dbReference>
<organism evidence="2 3">
    <name type="scientific">Purpureocillium lavendulum</name>
    <dbReference type="NCBI Taxonomy" id="1247861"/>
    <lineage>
        <taxon>Eukaryota</taxon>
        <taxon>Fungi</taxon>
        <taxon>Dikarya</taxon>
        <taxon>Ascomycota</taxon>
        <taxon>Pezizomycotina</taxon>
        <taxon>Sordariomycetes</taxon>
        <taxon>Hypocreomycetidae</taxon>
        <taxon>Hypocreales</taxon>
        <taxon>Ophiocordycipitaceae</taxon>
        <taxon>Purpureocillium</taxon>
    </lineage>
</organism>
<dbReference type="InterPro" id="IPR053143">
    <property type="entry name" value="Arylsulfate_ST"/>
</dbReference>
<keyword evidence="3" id="KW-1185">Reference proteome</keyword>
<comment type="caution">
    <text evidence="2">The sequence shown here is derived from an EMBL/GenBank/DDBJ whole genome shotgun (WGS) entry which is preliminary data.</text>
</comment>
<evidence type="ECO:0000313" key="2">
    <source>
        <dbReference type="EMBL" id="KAJ6436845.1"/>
    </source>
</evidence>
<evidence type="ECO:0000256" key="1">
    <source>
        <dbReference type="SAM" id="Phobius"/>
    </source>
</evidence>